<dbReference type="GO" id="GO:0009055">
    <property type="term" value="F:electron transfer activity"/>
    <property type="evidence" value="ECO:0007669"/>
    <property type="project" value="InterPro"/>
</dbReference>
<feature type="transmembrane region" description="Helical" evidence="1">
    <location>
        <begin position="175"/>
        <end position="194"/>
    </location>
</feature>
<dbReference type="AlphaFoldDB" id="A0AA37SVI1"/>
<proteinExistence type="predicted"/>
<sequence length="406" mass="45915">MPWLDWLSLAVRWFHVIAGVAWIGASFYFIWLDNSLREPPQWKKDKGIKGDLWAVHGGGFYEVAKYAYGPEKMPSTLHWFKWEAYTTWMSGFALLILVYYFGASAYLIDPSIKAMSESQAITMGVAYIFVGLAVYEVACRSPLGKYPKIFALALMLFITFATWLATQWFSGRGAYIHMGALIGTIMVGNVFFNIMPAQRKMVNAVSNKLDIDPAWGAGAKLRSVHNNYFTLPLLFIMISNHYPMTYQHELNWLVLVLIIAISAWIRHFFNLKHLGIVKPAILVSGFVAMLALAAWVSWPKSPAPATTEHSHVSDGGLANVNIPSKETVQTLIKTHCAGCHSAAPTDEVFKIAPLGVILDTWEDIERLENQIIHRTTVTRDMPFMNKTKMTDEERNLLTIWHTREKP</sequence>
<feature type="transmembrane region" description="Helical" evidence="1">
    <location>
        <begin position="250"/>
        <end position="269"/>
    </location>
</feature>
<feature type="transmembrane region" description="Helical" evidence="1">
    <location>
        <begin position="88"/>
        <end position="108"/>
    </location>
</feature>
<evidence type="ECO:0000313" key="3">
    <source>
        <dbReference type="EMBL" id="GLR70273.1"/>
    </source>
</evidence>
<feature type="transmembrane region" description="Helical" evidence="1">
    <location>
        <begin position="281"/>
        <end position="298"/>
    </location>
</feature>
<gene>
    <name evidence="3" type="ORF">GCM10007852_11810</name>
</gene>
<keyword evidence="1" id="KW-0472">Membrane</keyword>
<evidence type="ECO:0000313" key="4">
    <source>
        <dbReference type="Proteomes" id="UP001156601"/>
    </source>
</evidence>
<organism evidence="3 4">
    <name type="scientific">Agaribacter marinus</name>
    <dbReference type="NCBI Taxonomy" id="1431249"/>
    <lineage>
        <taxon>Bacteria</taxon>
        <taxon>Pseudomonadati</taxon>
        <taxon>Pseudomonadota</taxon>
        <taxon>Gammaproteobacteria</taxon>
        <taxon>Alteromonadales</taxon>
        <taxon>Alteromonadaceae</taxon>
        <taxon>Agaribacter</taxon>
    </lineage>
</organism>
<feature type="transmembrane region" description="Helical" evidence="1">
    <location>
        <begin position="150"/>
        <end position="169"/>
    </location>
</feature>
<feature type="transmembrane region" description="Helical" evidence="1">
    <location>
        <begin position="120"/>
        <end position="138"/>
    </location>
</feature>
<dbReference type="RefSeq" id="WP_284216577.1">
    <property type="nucleotide sequence ID" value="NZ_BSOT01000005.1"/>
</dbReference>
<dbReference type="GO" id="GO:0020037">
    <property type="term" value="F:heme binding"/>
    <property type="evidence" value="ECO:0007669"/>
    <property type="project" value="InterPro"/>
</dbReference>
<dbReference type="InterPro" id="IPR010389">
    <property type="entry name" value="Urate_ox_N"/>
</dbReference>
<keyword evidence="1" id="KW-1133">Transmembrane helix</keyword>
<name>A0AA37SVI1_9ALTE</name>
<evidence type="ECO:0000256" key="1">
    <source>
        <dbReference type="SAM" id="Phobius"/>
    </source>
</evidence>
<dbReference type="Proteomes" id="UP001156601">
    <property type="component" value="Unassembled WGS sequence"/>
</dbReference>
<dbReference type="SUPFAM" id="SSF46626">
    <property type="entry name" value="Cytochrome c"/>
    <property type="match status" value="1"/>
</dbReference>
<evidence type="ECO:0000259" key="2">
    <source>
        <dbReference type="Pfam" id="PF06181"/>
    </source>
</evidence>
<reference evidence="3" key="1">
    <citation type="journal article" date="2014" name="Int. J. Syst. Evol. Microbiol.">
        <title>Complete genome sequence of Corynebacterium casei LMG S-19264T (=DSM 44701T), isolated from a smear-ripened cheese.</title>
        <authorList>
            <consortium name="US DOE Joint Genome Institute (JGI-PGF)"/>
            <person name="Walter F."/>
            <person name="Albersmeier A."/>
            <person name="Kalinowski J."/>
            <person name="Ruckert C."/>
        </authorList>
    </citation>
    <scope>NUCLEOTIDE SEQUENCE</scope>
    <source>
        <strain evidence="3">NBRC 110023</strain>
    </source>
</reference>
<protein>
    <submittedName>
        <fullName evidence="3">Membrane protein</fullName>
    </submittedName>
</protein>
<comment type="caution">
    <text evidence="3">The sequence shown here is derived from an EMBL/GenBank/DDBJ whole genome shotgun (WGS) entry which is preliminary data.</text>
</comment>
<reference evidence="3" key="2">
    <citation type="submission" date="2023-01" db="EMBL/GenBank/DDBJ databases">
        <title>Draft genome sequence of Agaribacter marinus strain NBRC 110023.</title>
        <authorList>
            <person name="Sun Q."/>
            <person name="Mori K."/>
        </authorList>
    </citation>
    <scope>NUCLEOTIDE SEQUENCE</scope>
    <source>
        <strain evidence="3">NBRC 110023</strain>
    </source>
</reference>
<accession>A0AA37SVI1</accession>
<feature type="transmembrane region" description="Helical" evidence="1">
    <location>
        <begin position="12"/>
        <end position="32"/>
    </location>
</feature>
<dbReference type="Pfam" id="PF06181">
    <property type="entry name" value="Urate_ox_N"/>
    <property type="match status" value="1"/>
</dbReference>
<feature type="domain" description="Urate oxidase N-terminal" evidence="2">
    <location>
        <begin position="4"/>
        <end position="296"/>
    </location>
</feature>
<keyword evidence="4" id="KW-1185">Reference proteome</keyword>
<dbReference type="InterPro" id="IPR036909">
    <property type="entry name" value="Cyt_c-like_dom_sf"/>
</dbReference>
<dbReference type="EMBL" id="BSOT01000005">
    <property type="protein sequence ID" value="GLR70273.1"/>
    <property type="molecule type" value="Genomic_DNA"/>
</dbReference>
<keyword evidence="1" id="KW-0812">Transmembrane</keyword>